<organism evidence="2 3">
    <name type="scientific">Neurospora intermedia</name>
    <dbReference type="NCBI Taxonomy" id="5142"/>
    <lineage>
        <taxon>Eukaryota</taxon>
        <taxon>Fungi</taxon>
        <taxon>Dikarya</taxon>
        <taxon>Ascomycota</taxon>
        <taxon>Pezizomycotina</taxon>
        <taxon>Sordariomycetes</taxon>
        <taxon>Sordariomycetidae</taxon>
        <taxon>Sordariales</taxon>
        <taxon>Sordariaceae</taxon>
        <taxon>Neurospora</taxon>
    </lineage>
</organism>
<evidence type="ECO:0000313" key="3">
    <source>
        <dbReference type="Proteomes" id="UP001451303"/>
    </source>
</evidence>
<dbReference type="EMBL" id="JAVLET010000005">
    <property type="protein sequence ID" value="KAL0469369.1"/>
    <property type="molecule type" value="Genomic_DNA"/>
</dbReference>
<dbReference type="InterPro" id="IPR010730">
    <property type="entry name" value="HET"/>
</dbReference>
<sequence>MFTYSPLSREKRETRVFRFSSPRQSGSDRISLELGHASLDDDSLQYRALSYVWGDTKNKEDIEVNGKLFSVGENLHALLQTLQHHGVESWLWADAICIQQSDDDEKSWHVQSMCDIFKNGEFVYSWLGPGSEATDVAMDFFSDWGPRALKVGVMEKLWPTYLPTDACGIQDITLSTPSHIYIQRIRRYFFPKPVFEKESTVEDASSTNHEWYDLARFLYDLLHVEGLHGTHGKFIISDLEAGITNLLTKEYWHRIWIFQEVALAREVLLMCGEKFTPISYFEAVLEALWKFCGGFPMFFHDFPLRHGFCEQFPSHLYPNKAILVRQLLCRGGKVSLGTLLLAFSDKTERPLYRATDPRDIVYGILGLLSNDDRHSFGNVDYTNTSWVDLFTQATRSLIKASLTSDSYARERVYTIGHCLPRPRDQPSELPSWVPDWRDVGIKGLPQSLVDPDYSFHDASDSRWSTPYPILSGHDKPSAIKMPGYCVDVVTDVMEYDNEAKNLLEKDRPSDWLARIRGFTKLSKSSDVRNMEGEDYVWRLMLCFHHESFLGSWLNDRPDKTEAAFYIRRLMRQDYPDPQTFQYFLFGSLPLHISQELMVQWKITNSKDVPDTVSSKIRKSDDDTSRDATVVVDGKAQMESKTVDPKCLPGNESISERDVRLFMDGKIRELFLQARSKNSTLFKTAKEMLGIGIGDVRPGDMVVILQNAHVPFILRPRPQDGDGIATNSGGSGSTFTFGGEAWVDGIMFGEFMKTNPKEEIFDIY</sequence>
<dbReference type="Proteomes" id="UP001451303">
    <property type="component" value="Unassembled WGS sequence"/>
</dbReference>
<proteinExistence type="predicted"/>
<dbReference type="Pfam" id="PF26639">
    <property type="entry name" value="Het-6_barrel"/>
    <property type="match status" value="1"/>
</dbReference>
<dbReference type="Pfam" id="PF06985">
    <property type="entry name" value="HET"/>
    <property type="match status" value="1"/>
</dbReference>
<protein>
    <submittedName>
        <fullName evidence="2">Heterokaryon incompatibility protein domain-containing protein</fullName>
    </submittedName>
</protein>
<dbReference type="PANTHER" id="PTHR24148:SF79">
    <property type="entry name" value="HETEROKARYON INCOMPATIBILITY DOMAIN-CONTAINING PROTEIN"/>
    <property type="match status" value="1"/>
</dbReference>
<dbReference type="PANTHER" id="PTHR24148">
    <property type="entry name" value="ANKYRIN REPEAT DOMAIN-CONTAINING PROTEIN 39 HOMOLOG-RELATED"/>
    <property type="match status" value="1"/>
</dbReference>
<gene>
    <name evidence="2" type="ORF">QR685DRAFT_284696</name>
</gene>
<evidence type="ECO:0000259" key="1">
    <source>
        <dbReference type="Pfam" id="PF06985"/>
    </source>
</evidence>
<evidence type="ECO:0000313" key="2">
    <source>
        <dbReference type="EMBL" id="KAL0469369.1"/>
    </source>
</evidence>
<comment type="caution">
    <text evidence="2">The sequence shown here is derived from an EMBL/GenBank/DDBJ whole genome shotgun (WGS) entry which is preliminary data.</text>
</comment>
<dbReference type="InterPro" id="IPR052895">
    <property type="entry name" value="HetReg/Transcr_Mod"/>
</dbReference>
<keyword evidence="3" id="KW-1185">Reference proteome</keyword>
<accession>A0ABR3D9X2</accession>
<feature type="domain" description="Heterokaryon incompatibility" evidence="1">
    <location>
        <begin position="46"/>
        <end position="260"/>
    </location>
</feature>
<reference evidence="2 3" key="1">
    <citation type="submission" date="2023-09" db="EMBL/GenBank/DDBJ databases">
        <title>Multi-omics analysis of a traditional fermented food reveals byproduct-associated fungal strains for waste-to-food upcycling.</title>
        <authorList>
            <consortium name="Lawrence Berkeley National Laboratory"/>
            <person name="Rekdal V.M."/>
            <person name="Villalobos-Escobedo J.M."/>
            <person name="Rodriguez-Valeron N."/>
            <person name="Garcia M.O."/>
            <person name="Vasquez D.P."/>
            <person name="Damayanti I."/>
            <person name="Sorensen P.M."/>
            <person name="Baidoo E.E."/>
            <person name="De Carvalho A.C."/>
            <person name="Riley R."/>
            <person name="Lipzen A."/>
            <person name="He G."/>
            <person name="Yan M."/>
            <person name="Haridas S."/>
            <person name="Daum C."/>
            <person name="Yoshinaga Y."/>
            <person name="Ng V."/>
            <person name="Grigoriev I.V."/>
            <person name="Munk R."/>
            <person name="Nuraida L."/>
            <person name="Wijaya C.H."/>
            <person name="Morales P.-C."/>
            <person name="Keasling J.D."/>
        </authorList>
    </citation>
    <scope>NUCLEOTIDE SEQUENCE [LARGE SCALE GENOMIC DNA]</scope>
    <source>
        <strain evidence="2 3">FGSC 2613</strain>
    </source>
</reference>
<name>A0ABR3D9X2_NEUIN</name>